<reference key="2">
    <citation type="submission" date="2011-04" db="EMBL/GenBank/DDBJ databases">
        <title>Complete sequence of chromosome of Haliscomenobacter hydrossis DSM 1100.</title>
        <authorList>
            <consortium name="US DOE Joint Genome Institute (JGI-PGF)"/>
            <person name="Lucas S."/>
            <person name="Han J."/>
            <person name="Lapidus A."/>
            <person name="Bruce D."/>
            <person name="Goodwin L."/>
            <person name="Pitluck S."/>
            <person name="Peters L."/>
            <person name="Kyrpides N."/>
            <person name="Mavromatis K."/>
            <person name="Ivanova N."/>
            <person name="Ovchinnikova G."/>
            <person name="Pagani I."/>
            <person name="Daligault H."/>
            <person name="Detter J.C."/>
            <person name="Han C."/>
            <person name="Land M."/>
            <person name="Hauser L."/>
            <person name="Markowitz V."/>
            <person name="Cheng J.-F."/>
            <person name="Hugenholtz P."/>
            <person name="Woyke T."/>
            <person name="Wu D."/>
            <person name="Verbarg S."/>
            <person name="Frueling A."/>
            <person name="Brambilla E."/>
            <person name="Klenk H.-P."/>
            <person name="Eisen J.A."/>
        </authorList>
    </citation>
    <scope>NUCLEOTIDE SEQUENCE</scope>
    <source>
        <strain>DSM 1100</strain>
    </source>
</reference>
<dbReference type="GO" id="GO:0005507">
    <property type="term" value="F:copper ion binding"/>
    <property type="evidence" value="ECO:0007669"/>
    <property type="project" value="TreeGrafter"/>
</dbReference>
<gene>
    <name evidence="11" type="ordered locus">Halhy_3074</name>
</gene>
<dbReference type="Proteomes" id="UP000008461">
    <property type="component" value="Chromosome"/>
</dbReference>
<evidence type="ECO:0000256" key="6">
    <source>
        <dbReference type="ARBA" id="ARBA00022833"/>
    </source>
</evidence>
<keyword evidence="3" id="KW-0808">Transferase</keyword>
<evidence type="ECO:0000256" key="8">
    <source>
        <dbReference type="ARBA" id="ARBA00048968"/>
    </source>
</evidence>
<dbReference type="AlphaFoldDB" id="F4KPJ9"/>
<dbReference type="InterPro" id="IPR011324">
    <property type="entry name" value="Cytotoxic_necrot_fac-like_cat"/>
</dbReference>
<evidence type="ECO:0000256" key="10">
    <source>
        <dbReference type="RuleBase" id="RU361274"/>
    </source>
</evidence>
<reference evidence="11 12" key="1">
    <citation type="journal article" date="2011" name="Stand. Genomic Sci.">
        <title>Complete genome sequence of Haliscomenobacter hydrossis type strain (O).</title>
        <authorList>
            <consortium name="US DOE Joint Genome Institute (JGI-PGF)"/>
            <person name="Daligault H."/>
            <person name="Lapidus A."/>
            <person name="Zeytun A."/>
            <person name="Nolan M."/>
            <person name="Lucas S."/>
            <person name="Del Rio T.G."/>
            <person name="Tice H."/>
            <person name="Cheng J.F."/>
            <person name="Tapia R."/>
            <person name="Han C."/>
            <person name="Goodwin L."/>
            <person name="Pitluck S."/>
            <person name="Liolios K."/>
            <person name="Pagani I."/>
            <person name="Ivanova N."/>
            <person name="Huntemann M."/>
            <person name="Mavromatis K."/>
            <person name="Mikhailova N."/>
            <person name="Pati A."/>
            <person name="Chen A."/>
            <person name="Palaniappan K."/>
            <person name="Land M."/>
            <person name="Hauser L."/>
            <person name="Brambilla E.M."/>
            <person name="Rohde M."/>
            <person name="Verbarg S."/>
            <person name="Goker M."/>
            <person name="Bristow J."/>
            <person name="Eisen J.A."/>
            <person name="Markowitz V."/>
            <person name="Hugenholtz P."/>
            <person name="Kyrpides N.C."/>
            <person name="Klenk H.P."/>
            <person name="Woyke T."/>
        </authorList>
    </citation>
    <scope>NUCLEOTIDE SEQUENCE [LARGE SCALE GENOMIC DNA]</scope>
    <source>
        <strain evidence="12">ATCC 27775 / DSM 1100 / LMG 10767 / O</strain>
    </source>
</reference>
<dbReference type="InterPro" id="IPR038371">
    <property type="entry name" value="Cu_polyphenol_OxRdtase_sf"/>
</dbReference>
<dbReference type="InterPro" id="IPR003730">
    <property type="entry name" value="Cu_polyphenol_OxRdtase"/>
</dbReference>
<comment type="catalytic activity">
    <reaction evidence="9">
        <text>S-methyl-5'-thioadenosine + phosphate = 5-(methylsulfanyl)-alpha-D-ribose 1-phosphate + adenine</text>
        <dbReference type="Rhea" id="RHEA:11852"/>
        <dbReference type="ChEBI" id="CHEBI:16708"/>
        <dbReference type="ChEBI" id="CHEBI:17509"/>
        <dbReference type="ChEBI" id="CHEBI:43474"/>
        <dbReference type="ChEBI" id="CHEBI:58533"/>
        <dbReference type="EC" id="2.4.2.28"/>
    </reaction>
    <physiologicalReaction direction="left-to-right" evidence="9">
        <dbReference type="Rhea" id="RHEA:11853"/>
    </physiologicalReaction>
</comment>
<proteinExistence type="inferred from homology"/>
<dbReference type="Pfam" id="PF02578">
    <property type="entry name" value="Cu-oxidase_4"/>
    <property type="match status" value="1"/>
</dbReference>
<keyword evidence="6" id="KW-0862">Zinc</keyword>
<evidence type="ECO:0000256" key="4">
    <source>
        <dbReference type="ARBA" id="ARBA00022723"/>
    </source>
</evidence>
<evidence type="ECO:0000256" key="7">
    <source>
        <dbReference type="ARBA" id="ARBA00047989"/>
    </source>
</evidence>
<evidence type="ECO:0000256" key="5">
    <source>
        <dbReference type="ARBA" id="ARBA00022801"/>
    </source>
</evidence>
<keyword evidence="5" id="KW-0378">Hydrolase</keyword>
<evidence type="ECO:0000256" key="3">
    <source>
        <dbReference type="ARBA" id="ARBA00022679"/>
    </source>
</evidence>
<evidence type="ECO:0000313" key="12">
    <source>
        <dbReference type="Proteomes" id="UP000008461"/>
    </source>
</evidence>
<comment type="catalytic activity">
    <reaction evidence="8">
        <text>adenosine + phosphate = alpha-D-ribose 1-phosphate + adenine</text>
        <dbReference type="Rhea" id="RHEA:27642"/>
        <dbReference type="ChEBI" id="CHEBI:16335"/>
        <dbReference type="ChEBI" id="CHEBI:16708"/>
        <dbReference type="ChEBI" id="CHEBI:43474"/>
        <dbReference type="ChEBI" id="CHEBI:57720"/>
        <dbReference type="EC" id="2.4.2.1"/>
    </reaction>
    <physiologicalReaction direction="left-to-right" evidence="8">
        <dbReference type="Rhea" id="RHEA:27643"/>
    </physiologicalReaction>
</comment>
<name>F4KPJ9_HALH1</name>
<dbReference type="Gene3D" id="3.60.140.10">
    <property type="entry name" value="CNF1/YfiH-like putative cysteine hydrolases"/>
    <property type="match status" value="1"/>
</dbReference>
<dbReference type="SUPFAM" id="SSF64438">
    <property type="entry name" value="CNF1/YfiH-like putative cysteine hydrolases"/>
    <property type="match status" value="1"/>
</dbReference>
<dbReference type="PANTHER" id="PTHR30616">
    <property type="entry name" value="UNCHARACTERIZED PROTEIN YFIH"/>
    <property type="match status" value="1"/>
</dbReference>
<dbReference type="GO" id="GO:0017061">
    <property type="term" value="F:S-methyl-5-thioadenosine phosphorylase activity"/>
    <property type="evidence" value="ECO:0007669"/>
    <property type="project" value="UniProtKB-EC"/>
</dbReference>
<dbReference type="NCBIfam" id="TIGR00726">
    <property type="entry name" value="peptidoglycan editing factor PgeF"/>
    <property type="match status" value="1"/>
</dbReference>
<evidence type="ECO:0000313" key="11">
    <source>
        <dbReference type="EMBL" id="AEE50937.1"/>
    </source>
</evidence>
<evidence type="ECO:0000256" key="1">
    <source>
        <dbReference type="ARBA" id="ARBA00000553"/>
    </source>
</evidence>
<sequence length="254" mass="27797">MIITAKSCFLKPQIFTSIPNLIAAESTRHGGVSQGAYTSMNVGISTEDDPAAVEENRRIFFNSLGLQAQQIASAYQVHGAEILKVETPGRAEGYDALISNVPHVFLTVTIADCTPILIADPHTRAVAAIHAGWRGTVAEIVCKTMVRLQEEYGVQAENCFAYIGTCIDECSFEVNADVADYFVGEYKRWDAASQKYFVDLKAANRAQLLQSGIPSTQIEVSPYSTVLHNADFFSYRKEKGITGRMLNLIGFSAK</sequence>
<evidence type="ECO:0000256" key="2">
    <source>
        <dbReference type="ARBA" id="ARBA00007353"/>
    </source>
</evidence>
<dbReference type="KEGG" id="hhy:Halhy_3074"/>
<comment type="catalytic activity">
    <reaction evidence="7">
        <text>adenosine + H2O + H(+) = inosine + NH4(+)</text>
        <dbReference type="Rhea" id="RHEA:24408"/>
        <dbReference type="ChEBI" id="CHEBI:15377"/>
        <dbReference type="ChEBI" id="CHEBI:15378"/>
        <dbReference type="ChEBI" id="CHEBI:16335"/>
        <dbReference type="ChEBI" id="CHEBI:17596"/>
        <dbReference type="ChEBI" id="CHEBI:28938"/>
        <dbReference type="EC" id="3.5.4.4"/>
    </reaction>
    <physiologicalReaction direction="left-to-right" evidence="7">
        <dbReference type="Rhea" id="RHEA:24409"/>
    </physiologicalReaction>
</comment>
<dbReference type="EMBL" id="CP002691">
    <property type="protein sequence ID" value="AEE50937.1"/>
    <property type="molecule type" value="Genomic_DNA"/>
</dbReference>
<dbReference type="PANTHER" id="PTHR30616:SF2">
    <property type="entry name" value="PURINE NUCLEOSIDE PHOSPHORYLASE LACC1"/>
    <property type="match status" value="1"/>
</dbReference>
<comment type="catalytic activity">
    <reaction evidence="1">
        <text>inosine + phosphate = alpha-D-ribose 1-phosphate + hypoxanthine</text>
        <dbReference type="Rhea" id="RHEA:27646"/>
        <dbReference type="ChEBI" id="CHEBI:17368"/>
        <dbReference type="ChEBI" id="CHEBI:17596"/>
        <dbReference type="ChEBI" id="CHEBI:43474"/>
        <dbReference type="ChEBI" id="CHEBI:57720"/>
        <dbReference type="EC" id="2.4.2.1"/>
    </reaction>
    <physiologicalReaction direction="left-to-right" evidence="1">
        <dbReference type="Rhea" id="RHEA:27647"/>
    </physiologicalReaction>
</comment>
<dbReference type="eggNOG" id="COG1496">
    <property type="taxonomic scope" value="Bacteria"/>
</dbReference>
<protein>
    <recommendedName>
        <fullName evidence="10">Purine nucleoside phosphorylase</fullName>
    </recommendedName>
</protein>
<organism evidence="11 12">
    <name type="scientific">Haliscomenobacter hydrossis (strain ATCC 27775 / DSM 1100 / LMG 10767 / O)</name>
    <dbReference type="NCBI Taxonomy" id="760192"/>
    <lineage>
        <taxon>Bacteria</taxon>
        <taxon>Pseudomonadati</taxon>
        <taxon>Bacteroidota</taxon>
        <taxon>Saprospiria</taxon>
        <taxon>Saprospirales</taxon>
        <taxon>Haliscomenobacteraceae</taxon>
        <taxon>Haliscomenobacter</taxon>
    </lineage>
</organism>
<keyword evidence="12" id="KW-1185">Reference proteome</keyword>
<dbReference type="STRING" id="760192.Halhy_3074"/>
<dbReference type="RefSeq" id="WP_013765480.1">
    <property type="nucleotide sequence ID" value="NC_015510.1"/>
</dbReference>
<dbReference type="HOGENOM" id="CLU_065784_0_0_10"/>
<keyword evidence="4" id="KW-0479">Metal-binding</keyword>
<dbReference type="CDD" id="cd16833">
    <property type="entry name" value="YfiH"/>
    <property type="match status" value="1"/>
</dbReference>
<dbReference type="GO" id="GO:0016787">
    <property type="term" value="F:hydrolase activity"/>
    <property type="evidence" value="ECO:0007669"/>
    <property type="project" value="UniProtKB-KW"/>
</dbReference>
<accession>F4KPJ9</accession>
<evidence type="ECO:0000256" key="9">
    <source>
        <dbReference type="ARBA" id="ARBA00049893"/>
    </source>
</evidence>
<dbReference type="OrthoDB" id="4279at2"/>
<comment type="similarity">
    <text evidence="2 10">Belongs to the purine nucleoside phosphorylase YfiH/LACC1 family.</text>
</comment>